<dbReference type="InterPro" id="IPR012967">
    <property type="entry name" value="COMT_dimerisation"/>
</dbReference>
<evidence type="ECO:0000256" key="5">
    <source>
        <dbReference type="PIRSR" id="PIRSR005739-1"/>
    </source>
</evidence>
<dbReference type="SUPFAM" id="SSF46785">
    <property type="entry name" value="Winged helix' DNA-binding domain"/>
    <property type="match status" value="1"/>
</dbReference>
<dbReference type="PaxDb" id="2711-XP_006486669.1"/>
<dbReference type="InterPro" id="IPR036388">
    <property type="entry name" value="WH-like_DNA-bd_sf"/>
</dbReference>
<evidence type="ECO:0000259" key="7">
    <source>
        <dbReference type="Pfam" id="PF08100"/>
    </source>
</evidence>
<dbReference type="InterPro" id="IPR001077">
    <property type="entry name" value="COMT_C"/>
</dbReference>
<dbReference type="KEGG" id="cit:102610423"/>
<accession>A0A067FLL0</accession>
<dbReference type="AlphaFoldDB" id="A0A067FLL0"/>
<keyword evidence="3" id="KW-0949">S-adenosyl-L-methionine</keyword>
<dbReference type="PIRSF" id="PIRSF005739">
    <property type="entry name" value="O-mtase"/>
    <property type="match status" value="1"/>
</dbReference>
<evidence type="ECO:0000259" key="6">
    <source>
        <dbReference type="Pfam" id="PF00891"/>
    </source>
</evidence>
<dbReference type="FunFam" id="1.10.10.10:FF:000836">
    <property type="entry name" value="O-methyltransferase family protein"/>
    <property type="match status" value="1"/>
</dbReference>
<dbReference type="FunFam" id="3.40.50.150:FF:000294">
    <property type="entry name" value="O-methyltransferase family protein"/>
    <property type="match status" value="1"/>
</dbReference>
<evidence type="ECO:0000313" key="9">
    <source>
        <dbReference type="Proteomes" id="UP000027120"/>
    </source>
</evidence>
<dbReference type="InterPro" id="IPR029063">
    <property type="entry name" value="SAM-dependent_MTases_sf"/>
</dbReference>
<dbReference type="GO" id="GO:0046983">
    <property type="term" value="F:protein dimerization activity"/>
    <property type="evidence" value="ECO:0007669"/>
    <property type="project" value="InterPro"/>
</dbReference>
<gene>
    <name evidence="8" type="ORF">CISIN_1g018565mg</name>
</gene>
<protein>
    <recommendedName>
        <fullName evidence="10">O-methyltransferase domain-containing protein</fullName>
    </recommendedName>
</protein>
<dbReference type="eggNOG" id="KOG3178">
    <property type="taxonomic scope" value="Eukaryota"/>
</dbReference>
<dbReference type="Proteomes" id="UP000027120">
    <property type="component" value="Unassembled WGS sequence"/>
</dbReference>
<keyword evidence="2" id="KW-0808">Transferase</keyword>
<keyword evidence="9" id="KW-1185">Reference proteome</keyword>
<feature type="domain" description="O-methyltransferase dimerisation" evidence="7">
    <location>
        <begin position="22"/>
        <end position="105"/>
    </location>
</feature>
<name>A0A067FLL0_CITSI</name>
<evidence type="ECO:0008006" key="10">
    <source>
        <dbReference type="Google" id="ProtNLM"/>
    </source>
</evidence>
<dbReference type="EMBL" id="KK784895">
    <property type="protein sequence ID" value="KDO68213.1"/>
    <property type="molecule type" value="Genomic_DNA"/>
</dbReference>
<reference evidence="8 9" key="1">
    <citation type="submission" date="2014-04" db="EMBL/GenBank/DDBJ databases">
        <authorList>
            <consortium name="International Citrus Genome Consortium"/>
            <person name="Gmitter F."/>
            <person name="Chen C."/>
            <person name="Farmerie W."/>
            <person name="Harkins T."/>
            <person name="Desany B."/>
            <person name="Mohiuddin M."/>
            <person name="Kodira C."/>
            <person name="Borodovsky M."/>
            <person name="Lomsadze A."/>
            <person name="Burns P."/>
            <person name="Jenkins J."/>
            <person name="Prochnik S."/>
            <person name="Shu S."/>
            <person name="Chapman J."/>
            <person name="Pitluck S."/>
            <person name="Schmutz J."/>
            <person name="Rokhsar D."/>
        </authorList>
    </citation>
    <scope>NUCLEOTIDE SEQUENCE</scope>
</reference>
<dbReference type="SUPFAM" id="SSF53335">
    <property type="entry name" value="S-adenosyl-L-methionine-dependent methyltransferases"/>
    <property type="match status" value="1"/>
</dbReference>
<dbReference type="PROSITE" id="PS51683">
    <property type="entry name" value="SAM_OMT_II"/>
    <property type="match status" value="1"/>
</dbReference>
<dbReference type="InterPro" id="IPR036390">
    <property type="entry name" value="WH_DNA-bd_sf"/>
</dbReference>
<dbReference type="Gene3D" id="1.10.10.10">
    <property type="entry name" value="Winged helix-like DNA-binding domain superfamily/Winged helix DNA-binding domain"/>
    <property type="match status" value="1"/>
</dbReference>
<dbReference type="InterPro" id="IPR016461">
    <property type="entry name" value="COMT-like"/>
</dbReference>
<dbReference type="GO" id="GO:0032259">
    <property type="term" value="P:methylation"/>
    <property type="evidence" value="ECO:0000318"/>
    <property type="project" value="GO_Central"/>
</dbReference>
<dbReference type="SMR" id="A0A067FLL0"/>
<keyword evidence="1" id="KW-0489">Methyltransferase</keyword>
<evidence type="ECO:0000256" key="4">
    <source>
        <dbReference type="ARBA" id="ARBA00038277"/>
    </source>
</evidence>
<organism evidence="8 9">
    <name type="scientific">Citrus sinensis</name>
    <name type="common">Sweet orange</name>
    <name type="synonym">Citrus aurantium var. sinensis</name>
    <dbReference type="NCBI Taxonomy" id="2711"/>
    <lineage>
        <taxon>Eukaryota</taxon>
        <taxon>Viridiplantae</taxon>
        <taxon>Streptophyta</taxon>
        <taxon>Embryophyta</taxon>
        <taxon>Tracheophyta</taxon>
        <taxon>Spermatophyta</taxon>
        <taxon>Magnoliopsida</taxon>
        <taxon>eudicotyledons</taxon>
        <taxon>Gunneridae</taxon>
        <taxon>Pentapetalae</taxon>
        <taxon>rosids</taxon>
        <taxon>malvids</taxon>
        <taxon>Sapindales</taxon>
        <taxon>Rutaceae</taxon>
        <taxon>Aurantioideae</taxon>
        <taxon>Citrus</taxon>
    </lineage>
</organism>
<dbReference type="GO" id="GO:0008171">
    <property type="term" value="F:O-methyltransferase activity"/>
    <property type="evidence" value="ECO:0000318"/>
    <property type="project" value="GO_Central"/>
</dbReference>
<sequence length="354" mass="39415">MEETKVQVMMKKEEDDAKVEIWKYVFGFTNMAVVKCAVELGIAEAVEEKGSPITLNELASALKCDPSLLQRIMRFLIHLKFFKEVPTSQGSMAFQQTPLSRRLMRHGENNMAAFILLESSPVMLAPWHSLGTRVLANGTSAFDKAHGKDVWSYAAADAAHSKLINDAMACDTRLAMRAIIEGCPEVFDGIETLVDIGGNDGTTLRTLTKAFPRIRGINFDLPHVVCVAEKCHGVEHVGGDMFDGVPEADAAIIKWVLHDWGDDECIKILKNCKEAITKDKGKVIIVEAIIEEDDGVDNKFKSVRLMLDMVMMAHTNKGKERSLKEWDYVLRQAGFSRYNITSIHAVQSLIEAFP</sequence>
<evidence type="ECO:0000256" key="2">
    <source>
        <dbReference type="ARBA" id="ARBA00022679"/>
    </source>
</evidence>
<feature type="active site" description="Proton acceptor" evidence="5">
    <location>
        <position position="258"/>
    </location>
</feature>
<dbReference type="Pfam" id="PF00891">
    <property type="entry name" value="Methyltransf_2"/>
    <property type="match status" value="1"/>
</dbReference>
<dbReference type="Pfam" id="PF08100">
    <property type="entry name" value="Dimerisation"/>
    <property type="match status" value="1"/>
</dbReference>
<dbReference type="PANTHER" id="PTHR11746">
    <property type="entry name" value="O-METHYLTRANSFERASE"/>
    <property type="match status" value="1"/>
</dbReference>
<evidence type="ECO:0000313" key="8">
    <source>
        <dbReference type="EMBL" id="KDO68213.1"/>
    </source>
</evidence>
<dbReference type="GO" id="GO:0008757">
    <property type="term" value="F:S-adenosylmethionine-dependent methyltransferase activity"/>
    <property type="evidence" value="ECO:0000318"/>
    <property type="project" value="GO_Central"/>
</dbReference>
<feature type="domain" description="O-methyltransferase C-terminal" evidence="6">
    <location>
        <begin position="127"/>
        <end position="336"/>
    </location>
</feature>
<evidence type="ECO:0000256" key="3">
    <source>
        <dbReference type="ARBA" id="ARBA00022691"/>
    </source>
</evidence>
<proteinExistence type="inferred from homology"/>
<evidence type="ECO:0000256" key="1">
    <source>
        <dbReference type="ARBA" id="ARBA00022603"/>
    </source>
</evidence>
<dbReference type="Gene3D" id="3.40.50.150">
    <property type="entry name" value="Vaccinia Virus protein VP39"/>
    <property type="match status" value="1"/>
</dbReference>
<comment type="similarity">
    <text evidence="4">Belongs to the class I-like SAM-binding methyltransferase superfamily. Cation-independent O-methyltransferase family.</text>
</comment>